<evidence type="ECO:0000256" key="1">
    <source>
        <dbReference type="SAM" id="Phobius"/>
    </source>
</evidence>
<accession>A0A1G2GQU8</accession>
<proteinExistence type="predicted"/>
<feature type="transmembrane region" description="Helical" evidence="1">
    <location>
        <begin position="59"/>
        <end position="77"/>
    </location>
</feature>
<comment type="caution">
    <text evidence="2">The sequence shown here is derived from an EMBL/GenBank/DDBJ whole genome shotgun (WGS) entry which is preliminary data.</text>
</comment>
<gene>
    <name evidence="2" type="ORF">A3B25_03950</name>
</gene>
<evidence type="ECO:0000313" key="3">
    <source>
        <dbReference type="Proteomes" id="UP000179106"/>
    </source>
</evidence>
<dbReference type="AlphaFoldDB" id="A0A1G2GQU8"/>
<keyword evidence="1" id="KW-0812">Transmembrane</keyword>
<protein>
    <submittedName>
        <fullName evidence="2">Uncharacterized protein</fullName>
    </submittedName>
</protein>
<organism evidence="2 3">
    <name type="scientific">Candidatus Ryanbacteria bacterium RIFCSPLOWO2_01_FULL_48_26</name>
    <dbReference type="NCBI Taxonomy" id="1802126"/>
    <lineage>
        <taxon>Bacteria</taxon>
        <taxon>Candidatus Ryaniibacteriota</taxon>
    </lineage>
</organism>
<name>A0A1G2GQU8_9BACT</name>
<evidence type="ECO:0000313" key="2">
    <source>
        <dbReference type="EMBL" id="OGZ52583.1"/>
    </source>
</evidence>
<keyword evidence="1" id="KW-1133">Transmembrane helix</keyword>
<sequence>MSDRVKKSFFIGLYLASVVFLSASLTTHAVNISVNLPGTSAESATDAKGTSPLVFVQQFYNFGLMMGGLLAFAAIVYGGIKYTFAAGNPSGQSEGKEWVKGALLGLLLLAAAYLILETINPSLVKPQLPNL</sequence>
<dbReference type="InterPro" id="IPR043993">
    <property type="entry name" value="T4SS_pilin"/>
</dbReference>
<dbReference type="Pfam" id="PF18895">
    <property type="entry name" value="T4SS_pilin"/>
    <property type="match status" value="1"/>
</dbReference>
<dbReference type="STRING" id="1802126.A3B25_03950"/>
<dbReference type="EMBL" id="MHNW01000043">
    <property type="protein sequence ID" value="OGZ52583.1"/>
    <property type="molecule type" value="Genomic_DNA"/>
</dbReference>
<keyword evidence="1" id="KW-0472">Membrane</keyword>
<reference evidence="2 3" key="1">
    <citation type="journal article" date="2016" name="Nat. Commun.">
        <title>Thousands of microbial genomes shed light on interconnected biogeochemical processes in an aquifer system.</title>
        <authorList>
            <person name="Anantharaman K."/>
            <person name="Brown C.T."/>
            <person name="Hug L.A."/>
            <person name="Sharon I."/>
            <person name="Castelle C.J."/>
            <person name="Probst A.J."/>
            <person name="Thomas B.C."/>
            <person name="Singh A."/>
            <person name="Wilkins M.J."/>
            <person name="Karaoz U."/>
            <person name="Brodie E.L."/>
            <person name="Williams K.H."/>
            <person name="Hubbard S.S."/>
            <person name="Banfield J.F."/>
        </authorList>
    </citation>
    <scope>NUCLEOTIDE SEQUENCE [LARGE SCALE GENOMIC DNA]</scope>
</reference>
<dbReference type="Proteomes" id="UP000179106">
    <property type="component" value="Unassembled WGS sequence"/>
</dbReference>
<feature type="transmembrane region" description="Helical" evidence="1">
    <location>
        <begin position="98"/>
        <end position="116"/>
    </location>
</feature>